<name>A0A078LPP0_9PSED</name>
<dbReference type="EMBL" id="CCSF01000001">
    <property type="protein sequence ID" value="CDZ93300.1"/>
    <property type="molecule type" value="Genomic_DNA"/>
</dbReference>
<gene>
    <name evidence="1" type="ORF">BN1079_00588</name>
</gene>
<evidence type="ECO:0000313" key="2">
    <source>
        <dbReference type="Proteomes" id="UP000053902"/>
    </source>
</evidence>
<dbReference type="AlphaFoldDB" id="A0A078LPP0"/>
<sequence length="119" mass="13109">MTAQNQYNLPKKAKGARPYFFEDPAVDKLVAMLMGLTGEVSVLADRVDTLERLLAAQGTLPAGSVDSYAPDAAVREARDARREQMLRNVLRIIAQDQEDPDAGKPNDAAYYQAVEQVEQ</sequence>
<reference evidence="1 2" key="1">
    <citation type="submission" date="2014-07" db="EMBL/GenBank/DDBJ databases">
        <authorList>
            <person name="Urmite Genomes Urmite Genomes"/>
        </authorList>
    </citation>
    <scope>NUCLEOTIDE SEQUENCE [LARGE SCALE GENOMIC DNA]</scope>
    <source>
        <strain evidence="1 2">20_BN</strain>
    </source>
</reference>
<protein>
    <submittedName>
        <fullName evidence="1">Uncharacterized protein</fullName>
    </submittedName>
</protein>
<dbReference type="HOGENOM" id="CLU_164735_1_0_6"/>
<accession>A0A078LPP0</accession>
<dbReference type="RefSeq" id="WP_037022167.1">
    <property type="nucleotide sequence ID" value="NZ_CCSF01000001.1"/>
</dbReference>
<evidence type="ECO:0000313" key="1">
    <source>
        <dbReference type="EMBL" id="CDZ93300.1"/>
    </source>
</evidence>
<keyword evidence="2" id="KW-1185">Reference proteome</keyword>
<proteinExistence type="predicted"/>
<dbReference type="STRING" id="1499686.BN1079_00588"/>
<dbReference type="eggNOG" id="ENOG5032ZHQ">
    <property type="taxonomic scope" value="Bacteria"/>
</dbReference>
<dbReference type="Proteomes" id="UP000053902">
    <property type="component" value="Unassembled WGS sequence"/>
</dbReference>
<organism evidence="1 2">
    <name type="scientific">Pseudomonas saudiphocaensis</name>
    <dbReference type="NCBI Taxonomy" id="1499686"/>
    <lineage>
        <taxon>Bacteria</taxon>
        <taxon>Pseudomonadati</taxon>
        <taxon>Pseudomonadota</taxon>
        <taxon>Gammaproteobacteria</taxon>
        <taxon>Pseudomonadales</taxon>
        <taxon>Pseudomonadaceae</taxon>
        <taxon>Pseudomonas</taxon>
    </lineage>
</organism>
<dbReference type="OrthoDB" id="467106at2"/>